<dbReference type="OrthoDB" id="9808891at2"/>
<evidence type="ECO:0000256" key="10">
    <source>
        <dbReference type="RuleBase" id="RU003915"/>
    </source>
</evidence>
<sequence length="162" mass="17733">MSDIVRAGKLVTLTYSIRELGGEVLEQSDLPVSYVQGGHNELIGGMDRAVEGKRAGDQVELTLTPEQSGFGPHDPALTFTDDLDKVPPQFRHLGAEVQMQNESGDVRTFHVTRIGDGKLTVDGNHPLAGKDLLVTIRINEVRDPTAEERLQDQQSKQAPTLH</sequence>
<keyword evidence="13" id="KW-1185">Reference proteome</keyword>
<keyword evidence="6" id="KW-0143">Chaperone</keyword>
<accession>A0A5M8FQC7</accession>
<comment type="caution">
    <text evidence="12">The sequence shown here is derived from an EMBL/GenBank/DDBJ whole genome shotgun (WGS) entry which is preliminary data.</text>
</comment>
<evidence type="ECO:0000256" key="5">
    <source>
        <dbReference type="ARBA" id="ARBA00023110"/>
    </source>
</evidence>
<evidence type="ECO:0000313" key="13">
    <source>
        <dbReference type="Proteomes" id="UP000322981"/>
    </source>
</evidence>
<dbReference type="SUPFAM" id="SSF54534">
    <property type="entry name" value="FKBP-like"/>
    <property type="match status" value="1"/>
</dbReference>
<dbReference type="Proteomes" id="UP000322981">
    <property type="component" value="Unassembled WGS sequence"/>
</dbReference>
<dbReference type="EMBL" id="VWXX01000006">
    <property type="protein sequence ID" value="KAA6185956.1"/>
    <property type="molecule type" value="Genomic_DNA"/>
</dbReference>
<dbReference type="InterPro" id="IPR001179">
    <property type="entry name" value="PPIase_FKBP_dom"/>
</dbReference>
<dbReference type="AlphaFoldDB" id="A0A5M8FQC7"/>
<dbReference type="Gene3D" id="3.10.50.40">
    <property type="match status" value="1"/>
</dbReference>
<gene>
    <name evidence="12" type="ORF">F2Q65_06190</name>
</gene>
<reference evidence="12 13" key="1">
    <citation type="submission" date="2019-09" db="EMBL/GenBank/DDBJ databases">
        <title>Whole-genome sequence of the purple sulfur bacterium Thiohalocapsa marina DSM 19078.</title>
        <authorList>
            <person name="Kyndt J.A."/>
            <person name="Meyer T.E."/>
        </authorList>
    </citation>
    <scope>NUCLEOTIDE SEQUENCE [LARGE SCALE GENOMIC DNA]</scope>
    <source>
        <strain evidence="12 13">DSM 19078</strain>
    </source>
</reference>
<dbReference type="EC" id="5.2.1.8" evidence="10"/>
<evidence type="ECO:0000256" key="6">
    <source>
        <dbReference type="ARBA" id="ARBA00023186"/>
    </source>
</evidence>
<dbReference type="GO" id="GO:0003755">
    <property type="term" value="F:peptidyl-prolyl cis-trans isomerase activity"/>
    <property type="evidence" value="ECO:0007669"/>
    <property type="project" value="UniProtKB-UniRule"/>
</dbReference>
<evidence type="ECO:0000256" key="1">
    <source>
        <dbReference type="ARBA" id="ARBA00000971"/>
    </source>
</evidence>
<evidence type="ECO:0000256" key="2">
    <source>
        <dbReference type="ARBA" id="ARBA00004496"/>
    </source>
</evidence>
<dbReference type="GO" id="GO:0005737">
    <property type="term" value="C:cytoplasm"/>
    <property type="evidence" value="ECO:0007669"/>
    <property type="project" value="UniProtKB-SubCell"/>
</dbReference>
<evidence type="ECO:0000259" key="11">
    <source>
        <dbReference type="PROSITE" id="PS50059"/>
    </source>
</evidence>
<organism evidence="12 13">
    <name type="scientific">Thiohalocapsa marina</name>
    <dbReference type="NCBI Taxonomy" id="424902"/>
    <lineage>
        <taxon>Bacteria</taxon>
        <taxon>Pseudomonadati</taxon>
        <taxon>Pseudomonadota</taxon>
        <taxon>Gammaproteobacteria</taxon>
        <taxon>Chromatiales</taxon>
        <taxon>Chromatiaceae</taxon>
        <taxon>Thiohalocapsa</taxon>
    </lineage>
</organism>
<dbReference type="InterPro" id="IPR046357">
    <property type="entry name" value="PPIase_dom_sf"/>
</dbReference>
<dbReference type="RefSeq" id="WP_150091509.1">
    <property type="nucleotide sequence ID" value="NZ_JBFUOH010000134.1"/>
</dbReference>
<dbReference type="GO" id="GO:0042026">
    <property type="term" value="P:protein refolding"/>
    <property type="evidence" value="ECO:0007669"/>
    <property type="project" value="UniProtKB-ARBA"/>
</dbReference>
<evidence type="ECO:0000256" key="7">
    <source>
        <dbReference type="ARBA" id="ARBA00023235"/>
    </source>
</evidence>
<name>A0A5M8FQC7_9GAMM</name>
<proteinExistence type="inferred from homology"/>
<protein>
    <recommendedName>
        <fullName evidence="10">Peptidyl-prolyl cis-trans isomerase</fullName>
        <ecNumber evidence="10">5.2.1.8</ecNumber>
    </recommendedName>
</protein>
<evidence type="ECO:0000256" key="4">
    <source>
        <dbReference type="ARBA" id="ARBA00022490"/>
    </source>
</evidence>
<keyword evidence="4" id="KW-0963">Cytoplasm</keyword>
<evidence type="ECO:0000313" key="12">
    <source>
        <dbReference type="EMBL" id="KAA6185956.1"/>
    </source>
</evidence>
<dbReference type="PROSITE" id="PS50059">
    <property type="entry name" value="FKBP_PPIASE"/>
    <property type="match status" value="1"/>
</dbReference>
<dbReference type="Pfam" id="PF00254">
    <property type="entry name" value="FKBP_C"/>
    <property type="match status" value="1"/>
</dbReference>
<keyword evidence="7 9" id="KW-0413">Isomerase</keyword>
<feature type="domain" description="PPIase FKBP-type" evidence="11">
    <location>
        <begin position="8"/>
        <end position="88"/>
    </location>
</feature>
<evidence type="ECO:0000256" key="3">
    <source>
        <dbReference type="ARBA" id="ARBA00006577"/>
    </source>
</evidence>
<evidence type="ECO:0000256" key="9">
    <source>
        <dbReference type="PROSITE-ProRule" id="PRU00277"/>
    </source>
</evidence>
<dbReference type="PANTHER" id="PTHR47861:SF3">
    <property type="entry name" value="FKBP-TYPE PEPTIDYL-PROLYL CIS-TRANS ISOMERASE SLYD"/>
    <property type="match status" value="1"/>
</dbReference>
<keyword evidence="5 9" id="KW-0697">Rotamase</keyword>
<comment type="function">
    <text evidence="8">Also involved in hydrogenase metallocenter assembly, probably by participating in the nickel insertion step. This function in hydrogenase biosynthesis requires chaperone activity and the presence of the metal-binding domain, but not PPIase activity.</text>
</comment>
<evidence type="ECO:0000256" key="8">
    <source>
        <dbReference type="ARBA" id="ARBA00037071"/>
    </source>
</evidence>
<comment type="subcellular location">
    <subcellularLocation>
        <location evidence="2">Cytoplasm</location>
    </subcellularLocation>
</comment>
<dbReference type="PANTHER" id="PTHR47861">
    <property type="entry name" value="FKBP-TYPE PEPTIDYL-PROLYL CIS-TRANS ISOMERASE SLYD"/>
    <property type="match status" value="1"/>
</dbReference>
<comment type="catalytic activity">
    <reaction evidence="1 9 10">
        <text>[protein]-peptidylproline (omega=180) = [protein]-peptidylproline (omega=0)</text>
        <dbReference type="Rhea" id="RHEA:16237"/>
        <dbReference type="Rhea" id="RHEA-COMP:10747"/>
        <dbReference type="Rhea" id="RHEA-COMP:10748"/>
        <dbReference type="ChEBI" id="CHEBI:83833"/>
        <dbReference type="ChEBI" id="CHEBI:83834"/>
        <dbReference type="EC" id="5.2.1.8"/>
    </reaction>
</comment>
<comment type="similarity">
    <text evidence="3 10">Belongs to the FKBP-type PPIase family.</text>
</comment>